<evidence type="ECO:0000313" key="12">
    <source>
        <dbReference type="Proteomes" id="UP000177528"/>
    </source>
</evidence>
<reference evidence="11 12" key="1">
    <citation type="journal article" date="2016" name="Nat. Commun.">
        <title>Thousands of microbial genomes shed light on interconnected biogeochemical processes in an aquifer system.</title>
        <authorList>
            <person name="Anantharaman K."/>
            <person name="Brown C.T."/>
            <person name="Hug L.A."/>
            <person name="Sharon I."/>
            <person name="Castelle C.J."/>
            <person name="Probst A.J."/>
            <person name="Thomas B.C."/>
            <person name="Singh A."/>
            <person name="Wilkins M.J."/>
            <person name="Karaoz U."/>
            <person name="Brodie E.L."/>
            <person name="Williams K.H."/>
            <person name="Hubbard S.S."/>
            <person name="Banfield J.F."/>
        </authorList>
    </citation>
    <scope>NUCLEOTIDE SEQUENCE [LARGE SCALE GENOMIC DNA]</scope>
</reference>
<keyword evidence="4 8" id="KW-0689">Ribosomal protein</keyword>
<protein>
    <recommendedName>
        <fullName evidence="6">Small ribosomal subunit protein uS5</fullName>
    </recommendedName>
    <alternativeName>
        <fullName evidence="7">30S ribosomal protein S5</fullName>
    </alternativeName>
</protein>
<evidence type="ECO:0000256" key="8">
    <source>
        <dbReference type="PROSITE-ProRule" id="PRU00268"/>
    </source>
</evidence>
<evidence type="ECO:0000256" key="7">
    <source>
        <dbReference type="ARBA" id="ARBA00035519"/>
    </source>
</evidence>
<evidence type="ECO:0000256" key="5">
    <source>
        <dbReference type="ARBA" id="ARBA00023274"/>
    </source>
</evidence>
<sequence>MAYSPQSQEIGGFAHEVLEISRVVRVVKGGRRFRFRATVVVGDRAGKLGFGISKSKDVQQAIQKAQAQAMKNIVTVSLVDGTISREVKAKSKGAQVLLKPARPGTGVIAGGIIRTVADLAGIRDLVSKRYGSTNRISNARATIKALASIV</sequence>
<dbReference type="InterPro" id="IPR020568">
    <property type="entry name" value="Ribosomal_Su5_D2-typ_SF"/>
</dbReference>
<dbReference type="GO" id="GO:0003735">
    <property type="term" value="F:structural constituent of ribosome"/>
    <property type="evidence" value="ECO:0007669"/>
    <property type="project" value="UniProtKB-UniRule"/>
</dbReference>
<dbReference type="PANTHER" id="PTHR48277:SF1">
    <property type="entry name" value="MITOCHONDRIAL RIBOSOMAL PROTEIN S5"/>
    <property type="match status" value="1"/>
</dbReference>
<dbReference type="SUPFAM" id="SSF54768">
    <property type="entry name" value="dsRNA-binding domain-like"/>
    <property type="match status" value="1"/>
</dbReference>
<keyword evidence="3" id="KW-0694">RNA-binding</keyword>
<dbReference type="FunFam" id="3.30.230.10:FF:000002">
    <property type="entry name" value="30S ribosomal protein S5"/>
    <property type="match status" value="1"/>
</dbReference>
<dbReference type="GO" id="GO:0015935">
    <property type="term" value="C:small ribosomal subunit"/>
    <property type="evidence" value="ECO:0007669"/>
    <property type="project" value="InterPro"/>
</dbReference>
<dbReference type="NCBIfam" id="TIGR01021">
    <property type="entry name" value="rpsE_bact"/>
    <property type="match status" value="1"/>
</dbReference>
<dbReference type="InterPro" id="IPR014721">
    <property type="entry name" value="Ribsml_uS5_D2-typ_fold_subgr"/>
</dbReference>
<dbReference type="InterPro" id="IPR013810">
    <property type="entry name" value="Ribosomal_uS5_N"/>
</dbReference>
<gene>
    <name evidence="11" type="ORF">A3D99_02570</name>
</gene>
<evidence type="ECO:0000256" key="6">
    <source>
        <dbReference type="ARBA" id="ARBA00035255"/>
    </source>
</evidence>
<evidence type="ECO:0000256" key="3">
    <source>
        <dbReference type="ARBA" id="ARBA00022884"/>
    </source>
</evidence>
<comment type="similarity">
    <text evidence="1 9">Belongs to the universal ribosomal protein uS5 family.</text>
</comment>
<evidence type="ECO:0000313" key="11">
    <source>
        <dbReference type="EMBL" id="OGY34373.1"/>
    </source>
</evidence>
<name>A0A1G1X318_9BACT</name>
<dbReference type="InterPro" id="IPR005324">
    <property type="entry name" value="Ribosomal_uS5_C"/>
</dbReference>
<evidence type="ECO:0000259" key="10">
    <source>
        <dbReference type="PROSITE" id="PS50881"/>
    </source>
</evidence>
<evidence type="ECO:0000256" key="1">
    <source>
        <dbReference type="ARBA" id="ARBA00008945"/>
    </source>
</evidence>
<dbReference type="Gene3D" id="3.30.230.10">
    <property type="match status" value="1"/>
</dbReference>
<dbReference type="PANTHER" id="PTHR48277">
    <property type="entry name" value="MITOCHONDRIAL RIBOSOMAL PROTEIN S5"/>
    <property type="match status" value="1"/>
</dbReference>
<feature type="domain" description="S5 DRBM" evidence="10">
    <location>
        <begin position="13"/>
        <end position="76"/>
    </location>
</feature>
<dbReference type="PROSITE" id="PS00585">
    <property type="entry name" value="RIBOSOMAL_S5"/>
    <property type="match status" value="1"/>
</dbReference>
<dbReference type="Pfam" id="PF00333">
    <property type="entry name" value="Ribosomal_S5"/>
    <property type="match status" value="1"/>
</dbReference>
<dbReference type="GO" id="GO:0019843">
    <property type="term" value="F:rRNA binding"/>
    <property type="evidence" value="ECO:0007669"/>
    <property type="project" value="UniProtKB-KW"/>
</dbReference>
<proteinExistence type="inferred from homology"/>
<dbReference type="Gene3D" id="3.30.160.20">
    <property type="match status" value="1"/>
</dbReference>
<dbReference type="GO" id="GO:0005737">
    <property type="term" value="C:cytoplasm"/>
    <property type="evidence" value="ECO:0007669"/>
    <property type="project" value="UniProtKB-ARBA"/>
</dbReference>
<dbReference type="InterPro" id="IPR018192">
    <property type="entry name" value="Ribosomal_uS5_N_CS"/>
</dbReference>
<dbReference type="AlphaFoldDB" id="A0A1G1X318"/>
<accession>A0A1G1X318</accession>
<keyword evidence="2" id="KW-0699">rRNA-binding</keyword>
<comment type="caution">
    <text evidence="11">The sequence shown here is derived from an EMBL/GenBank/DDBJ whole genome shotgun (WGS) entry which is preliminary data.</text>
</comment>
<dbReference type="Proteomes" id="UP000177528">
    <property type="component" value="Unassembled WGS sequence"/>
</dbReference>
<evidence type="ECO:0000256" key="4">
    <source>
        <dbReference type="ARBA" id="ARBA00022980"/>
    </source>
</evidence>
<dbReference type="SUPFAM" id="SSF54211">
    <property type="entry name" value="Ribosomal protein S5 domain 2-like"/>
    <property type="match status" value="1"/>
</dbReference>
<dbReference type="Pfam" id="PF03719">
    <property type="entry name" value="Ribosomal_S5_C"/>
    <property type="match status" value="1"/>
</dbReference>
<evidence type="ECO:0000256" key="9">
    <source>
        <dbReference type="RuleBase" id="RU003823"/>
    </source>
</evidence>
<dbReference type="GO" id="GO:0006412">
    <property type="term" value="P:translation"/>
    <property type="evidence" value="ECO:0007669"/>
    <property type="project" value="InterPro"/>
</dbReference>
<organism evidence="11 12">
    <name type="scientific">Candidatus Andersenbacteria bacterium RIFCSPHIGHO2_12_FULL_45_11</name>
    <dbReference type="NCBI Taxonomy" id="1797281"/>
    <lineage>
        <taxon>Bacteria</taxon>
        <taxon>Candidatus Anderseniibacteriota</taxon>
    </lineage>
</organism>
<dbReference type="InterPro" id="IPR005712">
    <property type="entry name" value="Ribosomal_uS5_bac-type"/>
</dbReference>
<evidence type="ECO:0000256" key="2">
    <source>
        <dbReference type="ARBA" id="ARBA00022730"/>
    </source>
</evidence>
<dbReference type="PROSITE" id="PS50881">
    <property type="entry name" value="S5_DSRBD"/>
    <property type="match status" value="1"/>
</dbReference>
<dbReference type="EMBL" id="MHHR01000014">
    <property type="protein sequence ID" value="OGY34373.1"/>
    <property type="molecule type" value="Genomic_DNA"/>
</dbReference>
<keyword evidence="5 8" id="KW-0687">Ribonucleoprotein</keyword>
<dbReference type="InterPro" id="IPR000851">
    <property type="entry name" value="Ribosomal_uS5"/>
</dbReference>